<dbReference type="SUPFAM" id="SSF52540">
    <property type="entry name" value="P-loop containing nucleoside triphosphate hydrolases"/>
    <property type="match status" value="1"/>
</dbReference>
<dbReference type="InterPro" id="IPR027417">
    <property type="entry name" value="P-loop_NTPase"/>
</dbReference>
<comment type="caution">
    <text evidence="7">The sequence shown here is derived from an EMBL/GenBank/DDBJ whole genome shotgun (WGS) entry which is preliminary data.</text>
</comment>
<feature type="domain" description="EngB-type G" evidence="6">
    <location>
        <begin position="299"/>
        <end position="542"/>
    </location>
</feature>
<dbReference type="PANTHER" id="PTHR11649:SF13">
    <property type="entry name" value="ENGB-TYPE G DOMAIN-CONTAINING PROTEIN"/>
    <property type="match status" value="1"/>
</dbReference>
<keyword evidence="4" id="KW-0342">GTP-binding</keyword>
<dbReference type="PANTHER" id="PTHR11649">
    <property type="entry name" value="MSS1/TRME-RELATED GTP-BINDING PROTEIN"/>
    <property type="match status" value="1"/>
</dbReference>
<dbReference type="PROSITE" id="PS51706">
    <property type="entry name" value="G_ENGB"/>
    <property type="match status" value="1"/>
</dbReference>
<evidence type="ECO:0000256" key="5">
    <source>
        <dbReference type="SAM" id="MobiDB-lite"/>
    </source>
</evidence>
<sequence length="550" mass="62059">MRVSFGDFDTKSLSVDFNTPSSCLVVDSKYQHDVTTFKFPYKLPQQSSMVVKTLLAMPRWLFLSSKRSCSRERQMHISSLQQIWFACHMRPTKLRIIDGSNFLTEECSRRFCGLSSSPLPAIRTFQETRIFSTNIVREEEEEKQSNRAAFRATPIIPSILAYIEKIGVGMRPKRPKHAKRKPRADFGGKSETLDEIAEADFFAENETQHRLQRLNKDRDSSANVGKGPKGTKKSVTNNQEGSKKRGAFWLPPPPFSSSLRIDNDSLNDSLKGRRVIRRPVKLLGKAGSLHHVLPRESKGLPEVAIAGRSNVGKSTLLNALLYGNTDENLSPRKYQRGGTPDTTKLPKGIKAVTSSKPGQTKELTFYQLTADVMSEDDAHETIEEEGKMSLLLVDLPGYGFAFAKEERTIEWTNLMHHYLLERRSLKRILFLLDARHGFKKTDFDFLGDLQDGLMAKNNGKKRELPPIQIVLTKCDLVQQTDLARRVVIVKKQLSDFLIREPSSLPVMLVSARAGIGFNNVRRDTPMGGVLELQRELAALVPKPQTHGKKK</sequence>
<reference evidence="7 8" key="1">
    <citation type="submission" date="2024-10" db="EMBL/GenBank/DDBJ databases">
        <title>Updated reference genomes for cyclostephanoid diatoms.</title>
        <authorList>
            <person name="Roberts W.R."/>
            <person name="Alverson A.J."/>
        </authorList>
    </citation>
    <scope>NUCLEOTIDE SEQUENCE [LARGE SCALE GENOMIC DNA]</scope>
    <source>
        <strain evidence="7 8">AJA228-03</strain>
    </source>
</reference>
<evidence type="ECO:0000256" key="2">
    <source>
        <dbReference type="ARBA" id="ARBA00022741"/>
    </source>
</evidence>
<keyword evidence="2" id="KW-0547">Nucleotide-binding</keyword>
<dbReference type="Proteomes" id="UP001530377">
    <property type="component" value="Unassembled WGS sequence"/>
</dbReference>
<protein>
    <recommendedName>
        <fullName evidence="6">EngB-type G domain-containing protein</fullName>
    </recommendedName>
</protein>
<dbReference type="GO" id="GO:0005525">
    <property type="term" value="F:GTP binding"/>
    <property type="evidence" value="ECO:0007669"/>
    <property type="project" value="UniProtKB-KW"/>
</dbReference>
<evidence type="ECO:0000256" key="3">
    <source>
        <dbReference type="ARBA" id="ARBA00022842"/>
    </source>
</evidence>
<dbReference type="Pfam" id="PF01926">
    <property type="entry name" value="MMR_HSR1"/>
    <property type="match status" value="1"/>
</dbReference>
<dbReference type="EMBL" id="JALLPB020000070">
    <property type="protein sequence ID" value="KAL3822293.1"/>
    <property type="molecule type" value="Genomic_DNA"/>
</dbReference>
<dbReference type="InterPro" id="IPR006073">
    <property type="entry name" value="GTP-bd"/>
</dbReference>
<feature type="compositionally biased region" description="Basic and acidic residues" evidence="5">
    <location>
        <begin position="211"/>
        <end position="220"/>
    </location>
</feature>
<feature type="region of interest" description="Disordered" evidence="5">
    <location>
        <begin position="171"/>
        <end position="190"/>
    </location>
</feature>
<evidence type="ECO:0000256" key="4">
    <source>
        <dbReference type="ARBA" id="ARBA00023134"/>
    </source>
</evidence>
<dbReference type="CDD" id="cd01876">
    <property type="entry name" value="YihA_EngB"/>
    <property type="match status" value="1"/>
</dbReference>
<feature type="compositionally biased region" description="Basic residues" evidence="5">
    <location>
        <begin position="171"/>
        <end position="182"/>
    </location>
</feature>
<proteinExistence type="predicted"/>
<feature type="region of interest" description="Disordered" evidence="5">
    <location>
        <begin position="211"/>
        <end position="254"/>
    </location>
</feature>
<accession>A0ABD3SCN9</accession>
<keyword evidence="3" id="KW-0460">Magnesium</keyword>
<evidence type="ECO:0000259" key="6">
    <source>
        <dbReference type="PROSITE" id="PS51706"/>
    </source>
</evidence>
<name>A0ABD3SCN9_9STRA</name>
<gene>
    <name evidence="7" type="ORF">ACHAXA_005926</name>
</gene>
<dbReference type="AlphaFoldDB" id="A0ABD3SCN9"/>
<evidence type="ECO:0000256" key="1">
    <source>
        <dbReference type="ARBA" id="ARBA00022723"/>
    </source>
</evidence>
<dbReference type="Gene3D" id="3.40.50.300">
    <property type="entry name" value="P-loop containing nucleotide triphosphate hydrolases"/>
    <property type="match status" value="1"/>
</dbReference>
<keyword evidence="1" id="KW-0479">Metal-binding</keyword>
<organism evidence="7 8">
    <name type="scientific">Cyclostephanos tholiformis</name>
    <dbReference type="NCBI Taxonomy" id="382380"/>
    <lineage>
        <taxon>Eukaryota</taxon>
        <taxon>Sar</taxon>
        <taxon>Stramenopiles</taxon>
        <taxon>Ochrophyta</taxon>
        <taxon>Bacillariophyta</taxon>
        <taxon>Coscinodiscophyceae</taxon>
        <taxon>Thalassiosirophycidae</taxon>
        <taxon>Stephanodiscales</taxon>
        <taxon>Stephanodiscaceae</taxon>
        <taxon>Cyclostephanos</taxon>
    </lineage>
</organism>
<dbReference type="GO" id="GO:0046872">
    <property type="term" value="F:metal ion binding"/>
    <property type="evidence" value="ECO:0007669"/>
    <property type="project" value="UniProtKB-KW"/>
</dbReference>
<evidence type="ECO:0000313" key="7">
    <source>
        <dbReference type="EMBL" id="KAL3822293.1"/>
    </source>
</evidence>
<dbReference type="InterPro" id="IPR030393">
    <property type="entry name" value="G_ENGB_dom"/>
</dbReference>
<evidence type="ECO:0000313" key="8">
    <source>
        <dbReference type="Proteomes" id="UP001530377"/>
    </source>
</evidence>
<keyword evidence="8" id="KW-1185">Reference proteome</keyword>